<keyword evidence="4" id="KW-0677">Repeat</keyword>
<feature type="disulfide bond" evidence="10">
    <location>
        <begin position="384"/>
        <end position="402"/>
    </location>
</feature>
<proteinExistence type="predicted"/>
<evidence type="ECO:0000256" key="3">
    <source>
        <dbReference type="ARBA" id="ARBA00022729"/>
    </source>
</evidence>
<dbReference type="InterPro" id="IPR002172">
    <property type="entry name" value="LDrepeatLR_classA_rpt"/>
</dbReference>
<gene>
    <name evidence="12" type="primary">LRP2_8</name>
    <name evidence="12" type="ORF">AVEN_249511_1</name>
</gene>
<reference evidence="12 13" key="1">
    <citation type="journal article" date="2019" name="Sci. Rep.">
        <title>Orb-weaving spider Araneus ventricosus genome elucidates the spidroin gene catalogue.</title>
        <authorList>
            <person name="Kono N."/>
            <person name="Nakamura H."/>
            <person name="Ohtoshi R."/>
            <person name="Moran D.A.P."/>
            <person name="Shinohara A."/>
            <person name="Yoshida Y."/>
            <person name="Fujiwara M."/>
            <person name="Mori M."/>
            <person name="Tomita M."/>
            <person name="Arakawa K."/>
        </authorList>
    </citation>
    <scope>NUCLEOTIDE SEQUENCE [LARGE SCALE GENOMIC DNA]</scope>
</reference>
<comment type="caution">
    <text evidence="10">Lacks conserved residue(s) required for the propagation of feature annotation.</text>
</comment>
<evidence type="ECO:0000256" key="5">
    <source>
        <dbReference type="ARBA" id="ARBA00022989"/>
    </source>
</evidence>
<dbReference type="SMART" id="SM00192">
    <property type="entry name" value="LDLa"/>
    <property type="match status" value="4"/>
</dbReference>
<evidence type="ECO:0000313" key="12">
    <source>
        <dbReference type="EMBL" id="GBM66686.1"/>
    </source>
</evidence>
<dbReference type="GO" id="GO:0042562">
    <property type="term" value="F:hormone binding"/>
    <property type="evidence" value="ECO:0007669"/>
    <property type="project" value="TreeGrafter"/>
</dbReference>
<keyword evidence="6" id="KW-0472">Membrane</keyword>
<keyword evidence="2" id="KW-0812">Transmembrane</keyword>
<evidence type="ECO:0000256" key="4">
    <source>
        <dbReference type="ARBA" id="ARBA00022737"/>
    </source>
</evidence>
<dbReference type="OrthoDB" id="6022531at2759"/>
<dbReference type="GO" id="GO:0043235">
    <property type="term" value="C:receptor complex"/>
    <property type="evidence" value="ECO:0007669"/>
    <property type="project" value="TreeGrafter"/>
</dbReference>
<evidence type="ECO:0000313" key="13">
    <source>
        <dbReference type="Proteomes" id="UP000499080"/>
    </source>
</evidence>
<dbReference type="InterPro" id="IPR001304">
    <property type="entry name" value="C-type_lectin-like"/>
</dbReference>
<dbReference type="Proteomes" id="UP000499080">
    <property type="component" value="Unassembled WGS sequence"/>
</dbReference>
<comment type="subcellular location">
    <subcellularLocation>
        <location evidence="1">Membrane</location>
        <topology evidence="1">Single-pass membrane protein</topology>
    </subcellularLocation>
</comment>
<dbReference type="GO" id="GO:0006898">
    <property type="term" value="P:receptor-mediated endocytosis"/>
    <property type="evidence" value="ECO:0007669"/>
    <property type="project" value="TreeGrafter"/>
</dbReference>
<feature type="disulfide bond" evidence="10">
    <location>
        <begin position="396"/>
        <end position="411"/>
    </location>
</feature>
<keyword evidence="13" id="KW-1185">Reference proteome</keyword>
<dbReference type="Pfam" id="PF00057">
    <property type="entry name" value="Ldl_recept_a"/>
    <property type="match status" value="3"/>
</dbReference>
<feature type="disulfide bond" evidence="10">
    <location>
        <begin position="423"/>
        <end position="441"/>
    </location>
</feature>
<dbReference type="AlphaFoldDB" id="A0A4Y2HMT0"/>
<keyword evidence="5" id="KW-1133">Transmembrane helix</keyword>
<keyword evidence="7 10" id="KW-1015">Disulfide bond</keyword>
<evidence type="ECO:0000256" key="8">
    <source>
        <dbReference type="ARBA" id="ARBA00023170"/>
    </source>
</evidence>
<feature type="domain" description="C-type lectin" evidence="11">
    <location>
        <begin position="64"/>
        <end position="184"/>
    </location>
</feature>
<protein>
    <submittedName>
        <fullName evidence="12">Low-density lipoprotein receptor-related protein 2</fullName>
    </submittedName>
</protein>
<dbReference type="InterPro" id="IPR016187">
    <property type="entry name" value="CTDL_fold"/>
</dbReference>
<dbReference type="Gene3D" id="2.60.120.1000">
    <property type="match status" value="1"/>
</dbReference>
<dbReference type="PANTHER" id="PTHR22722:SF15">
    <property type="entry name" value="LOW-DENSITY LIPOPROTEIN RECEPTOR-RELATED"/>
    <property type="match status" value="1"/>
</dbReference>
<comment type="caution">
    <text evidence="12">The sequence shown here is derived from an EMBL/GenBank/DDBJ whole genome shotgun (WGS) entry which is preliminary data.</text>
</comment>
<dbReference type="FunFam" id="4.10.400.10:FF:000034">
    <property type="entry name" value="Low-density lipoprotein receptor-related protein 2"/>
    <property type="match status" value="1"/>
</dbReference>
<evidence type="ECO:0000256" key="9">
    <source>
        <dbReference type="ARBA" id="ARBA00023180"/>
    </source>
</evidence>
<dbReference type="PROSITE" id="PS01209">
    <property type="entry name" value="LDLRA_1"/>
    <property type="match status" value="1"/>
</dbReference>
<dbReference type="InterPro" id="IPR023415">
    <property type="entry name" value="LDLR_class-A_CS"/>
</dbReference>
<organism evidence="12 13">
    <name type="scientific">Araneus ventricosus</name>
    <name type="common">Orbweaver spider</name>
    <name type="synonym">Epeira ventricosa</name>
    <dbReference type="NCBI Taxonomy" id="182803"/>
    <lineage>
        <taxon>Eukaryota</taxon>
        <taxon>Metazoa</taxon>
        <taxon>Ecdysozoa</taxon>
        <taxon>Arthropoda</taxon>
        <taxon>Chelicerata</taxon>
        <taxon>Arachnida</taxon>
        <taxon>Araneae</taxon>
        <taxon>Araneomorphae</taxon>
        <taxon>Entelegynae</taxon>
        <taxon>Araneoidea</taxon>
        <taxon>Araneidae</taxon>
        <taxon>Araneus</taxon>
    </lineage>
</organism>
<evidence type="ECO:0000256" key="1">
    <source>
        <dbReference type="ARBA" id="ARBA00004167"/>
    </source>
</evidence>
<dbReference type="InterPro" id="IPR036055">
    <property type="entry name" value="LDL_receptor-like_sf"/>
</dbReference>
<dbReference type="PROSITE" id="PS50041">
    <property type="entry name" value="C_TYPE_LECTIN_2"/>
    <property type="match status" value="1"/>
</dbReference>
<feature type="disulfide bond" evidence="10">
    <location>
        <begin position="357"/>
        <end position="372"/>
    </location>
</feature>
<dbReference type="PRINTS" id="PR00261">
    <property type="entry name" value="LDLRECEPTOR"/>
</dbReference>
<keyword evidence="3" id="KW-0732">Signal</keyword>
<dbReference type="SUPFAM" id="SSF56436">
    <property type="entry name" value="C-type lectin-like"/>
    <property type="match status" value="1"/>
</dbReference>
<dbReference type="GO" id="GO:0016324">
    <property type="term" value="C:apical plasma membrane"/>
    <property type="evidence" value="ECO:0007669"/>
    <property type="project" value="TreeGrafter"/>
</dbReference>
<keyword evidence="9" id="KW-0325">Glycoprotein</keyword>
<feature type="disulfide bond" evidence="10">
    <location>
        <begin position="377"/>
        <end position="389"/>
    </location>
</feature>
<sequence length="670" mass="76282">MTGKCVEKNFRSVGNLEPRIGCFVRKFILDSFHCTTKLNRKGSMFEDYTQIAQQSACPLNWKYYNGNCYIVVESTEPIPWFEAEEKCKNILLNRNSHLVSILDDKENAVVHYLLINVFKARQKSLYIGLNDYTNEGIYRWSDMNPMIFTDCPRETYILEKPCIIMFLNFWVLQLLKKEKRHNCRVIFRAPADRTLRSQPDGGAYQDCTMLRVDSGHSTAHWHDIPCSLGRLAFNNFSGLNFGSSNLSKFHGDNEIMSSVSHYICKMKGSRTSSKVAPTHSIPELISGNASVLDSAALEMKHKYFMCNNSELISLLLVCNQENDCRDGSDEKNCSTGTCKEFNFECYNKECVSMAIYCDYKEDCDDGSDEVLCNFRPCSPSEFRCKNGQCIPQEQRCDLLFNCHDKSDESLCKGFCSLNTAFQCYDGTCIPGYTLCDGHTDCPGKYHEDEQFKCSRTDDRRGKNEEKKLCAQRSRRTCLDLYILDNIRESGFYTIDSDGSDGPIQPFTVFCEIGPTADDVYTIIHHDSEESIYVRSNRDGPGSYSRVLVYSVGMEKIKALTNASKGCRQNIKWECYGTGFYFDSGKPWSWWVSRDDDIMYMWGGATKNYTCGCAETGCRDSNRTCNCDGLPRFEKAVDEGNLTDKNTLPVKEVRFGYTAGTGQSGYHILDL</sequence>
<evidence type="ECO:0000256" key="6">
    <source>
        <dbReference type="ARBA" id="ARBA00023136"/>
    </source>
</evidence>
<name>A0A4Y2HMT0_ARAVE</name>
<feature type="disulfide bond" evidence="10">
    <location>
        <begin position="345"/>
        <end position="363"/>
    </location>
</feature>
<dbReference type="EMBL" id="BGPR01002039">
    <property type="protein sequence ID" value="GBM66686.1"/>
    <property type="molecule type" value="Genomic_DNA"/>
</dbReference>
<dbReference type="CDD" id="cd00112">
    <property type="entry name" value="LDLa"/>
    <property type="match status" value="4"/>
</dbReference>
<dbReference type="Gene3D" id="4.10.400.10">
    <property type="entry name" value="Low-density Lipoprotein Receptor"/>
    <property type="match status" value="4"/>
</dbReference>
<evidence type="ECO:0000256" key="7">
    <source>
        <dbReference type="ARBA" id="ARBA00023157"/>
    </source>
</evidence>
<evidence type="ECO:0000256" key="2">
    <source>
        <dbReference type="ARBA" id="ARBA00022692"/>
    </source>
</evidence>
<keyword evidence="8 12" id="KW-0675">Receptor</keyword>
<dbReference type="InterPro" id="IPR051221">
    <property type="entry name" value="LDLR-related"/>
</dbReference>
<evidence type="ECO:0000256" key="10">
    <source>
        <dbReference type="PROSITE-ProRule" id="PRU00124"/>
    </source>
</evidence>
<accession>A0A4Y2HMT0</accession>
<dbReference type="SUPFAM" id="SSF57424">
    <property type="entry name" value="LDL receptor-like module"/>
    <property type="match status" value="4"/>
</dbReference>
<dbReference type="PROSITE" id="PS50068">
    <property type="entry name" value="LDLRA_2"/>
    <property type="match status" value="4"/>
</dbReference>
<dbReference type="SMART" id="SM00034">
    <property type="entry name" value="CLECT"/>
    <property type="match status" value="1"/>
</dbReference>
<evidence type="ECO:0000259" key="11">
    <source>
        <dbReference type="PROSITE" id="PS50041"/>
    </source>
</evidence>
<feature type="disulfide bond" evidence="10">
    <location>
        <begin position="318"/>
        <end position="333"/>
    </location>
</feature>
<dbReference type="PANTHER" id="PTHR22722">
    <property type="entry name" value="LOW-DENSITY LIPOPROTEIN RECEPTOR-RELATED PROTEIN 2-RELATED"/>
    <property type="match status" value="1"/>
</dbReference>
<dbReference type="Gene3D" id="3.10.100.10">
    <property type="entry name" value="Mannose-Binding Protein A, subunit A"/>
    <property type="match status" value="1"/>
</dbReference>
<dbReference type="InterPro" id="IPR016186">
    <property type="entry name" value="C-type_lectin-like/link_sf"/>
</dbReference>
<feature type="disulfide bond" evidence="10">
    <location>
        <begin position="306"/>
        <end position="324"/>
    </location>
</feature>
<feature type="disulfide bond" evidence="10">
    <location>
        <begin position="338"/>
        <end position="350"/>
    </location>
</feature>
<keyword evidence="12" id="KW-0449">Lipoprotein</keyword>